<sequence>MATAVKKVLSPKTPGGQLLAGLATAQRFPGVRLFFIRVTKVLMSGKIRKIADIGKSKLVEDAVKKFSKPEAVMYTKTLTKVGFPRLVMQRGKVMGFLSETAQGAKQIISKIGQSPVHRRITSQKIASTLEQHIDFLAEESFFQKAHRAAKRENLITRNEKTREFYHDYAAEQGVNYRSMQMLRTGGRKVGDIKLGRMYFFRYEAEGTPSGRGVSVKRGNVYDAFPLIFLLSDTPDALEGINFHYMVPRERIKLLGRMFEYLNSEDFDDRTKLFSVKFRRTIKDNRLFRYARACYRVYKPGRIDSKILQVHPMDWELAITVPTERFVTPAGGRVASKKIWAQTNRLAKGF</sequence>
<name>A0A382E0U9_9ZZZZ</name>
<dbReference type="AlphaFoldDB" id="A0A382E0U9"/>
<reference evidence="1" key="1">
    <citation type="submission" date="2018-05" db="EMBL/GenBank/DDBJ databases">
        <authorList>
            <person name="Lanie J.A."/>
            <person name="Ng W.-L."/>
            <person name="Kazmierczak K.M."/>
            <person name="Andrzejewski T.M."/>
            <person name="Davidsen T.M."/>
            <person name="Wayne K.J."/>
            <person name="Tettelin H."/>
            <person name="Glass J.I."/>
            <person name="Rusch D."/>
            <person name="Podicherti R."/>
            <person name="Tsui H.-C.T."/>
            <person name="Winkler M.E."/>
        </authorList>
    </citation>
    <scope>NUCLEOTIDE SEQUENCE</scope>
</reference>
<organism evidence="1">
    <name type="scientific">marine metagenome</name>
    <dbReference type="NCBI Taxonomy" id="408172"/>
    <lineage>
        <taxon>unclassified sequences</taxon>
        <taxon>metagenomes</taxon>
        <taxon>ecological metagenomes</taxon>
    </lineage>
</organism>
<evidence type="ECO:0000313" key="1">
    <source>
        <dbReference type="EMBL" id="SVB44330.1"/>
    </source>
</evidence>
<accession>A0A382E0U9</accession>
<proteinExistence type="predicted"/>
<dbReference type="EMBL" id="UINC01042124">
    <property type="protein sequence ID" value="SVB44330.1"/>
    <property type="molecule type" value="Genomic_DNA"/>
</dbReference>
<gene>
    <name evidence="1" type="ORF">METZ01_LOCUS197184</name>
</gene>
<protein>
    <submittedName>
        <fullName evidence="1">Uncharacterized protein</fullName>
    </submittedName>
</protein>